<sequence length="337" mass="40267">MINVEVNLQVEMMNIILYSSKYNNICKNIIGFAPIVDEKNSYTEEIDLYLKKFADHQIYAQLDKMIEKGFFLGRPMELYLSLNSANYLESKYELSEQSVCMSGGETYIEKFIKLFNDFRKDTEFDKFFHKNQSYYCNSISFMNNCLNRYSFVDELNNFFGVSNIIYNFIVSNLCKGNFGIHFKLKDKIHVYSIYTCYGLDINDESNDFDKDQLCNTIFHELSHPVINPLNQKYIKLINSYNNVYRYLKQYKDDKLAGYSDWEECVNEHIIRAIAIYMLKKHNKKEYVNNRIEYEYDLGYRYIKSIIKKLEYYENNRGIYNTLDDFYPDLIAVFSEKI</sequence>
<comment type="caution">
    <text evidence="1">The sequence shown here is derived from an EMBL/GenBank/DDBJ whole genome shotgun (WGS) entry which is preliminary data.</text>
</comment>
<dbReference type="AlphaFoldDB" id="T4VQB2"/>
<dbReference type="Pfam" id="PF16286">
    <property type="entry name" value="DUF4932"/>
    <property type="match status" value="1"/>
</dbReference>
<organism evidence="1 2">
    <name type="scientific">Paraclostridium bifermentans ATCC 638 = DSM 14991</name>
    <dbReference type="NCBI Taxonomy" id="1233171"/>
    <lineage>
        <taxon>Bacteria</taxon>
        <taxon>Bacillati</taxon>
        <taxon>Bacillota</taxon>
        <taxon>Clostridia</taxon>
        <taxon>Peptostreptococcales</taxon>
        <taxon>Peptostreptococcaceae</taxon>
        <taxon>Paraclostridium</taxon>
    </lineage>
</organism>
<proteinExistence type="predicted"/>
<dbReference type="GeneID" id="67472666"/>
<name>T4VQB2_PARBF</name>
<evidence type="ECO:0008006" key="3">
    <source>
        <dbReference type="Google" id="ProtNLM"/>
    </source>
</evidence>
<accession>T4VQB2</accession>
<dbReference type="Proteomes" id="UP000015688">
    <property type="component" value="Unassembled WGS sequence"/>
</dbReference>
<evidence type="ECO:0000313" key="1">
    <source>
        <dbReference type="EMBL" id="EQK42877.1"/>
    </source>
</evidence>
<dbReference type="EMBL" id="AVNC01000015">
    <property type="protein sequence ID" value="EQK42877.1"/>
    <property type="molecule type" value="Genomic_DNA"/>
</dbReference>
<evidence type="ECO:0000313" key="2">
    <source>
        <dbReference type="Proteomes" id="UP000015688"/>
    </source>
</evidence>
<dbReference type="RefSeq" id="WP_021432985.1">
    <property type="nucleotide sequence ID" value="NZ_AVNC01000015.1"/>
</dbReference>
<dbReference type="PATRIC" id="fig|1233171.3.peg.1712"/>
<reference evidence="1 2" key="1">
    <citation type="submission" date="2013-06" db="EMBL/GenBank/DDBJ databases">
        <authorList>
            <person name="Walk S."/>
            <person name="Aronoff D."/>
            <person name="Young V.Y."/>
            <person name="Marsh J."/>
            <person name="Harrison L."/>
            <person name="Daugherty S.C."/>
            <person name="Shefchek K.A."/>
            <person name="Hine E.E."/>
            <person name="Tallon L.J."/>
            <person name="Sadzewicz L.K."/>
            <person name="Rasko D.A."/>
        </authorList>
    </citation>
    <scope>NUCLEOTIDE SEQUENCE [LARGE SCALE GENOMIC DNA]</scope>
    <source>
        <strain evidence="1 2">ATCC 638</strain>
    </source>
</reference>
<protein>
    <recommendedName>
        <fullName evidence="3">DUF4932 domain-containing protein</fullName>
    </recommendedName>
</protein>
<dbReference type="InterPro" id="IPR032560">
    <property type="entry name" value="DUF4932"/>
</dbReference>
<gene>
    <name evidence="1" type="ORF">C672_1821</name>
</gene>